<reference evidence="3" key="1">
    <citation type="submission" date="2019-12" db="UniProtKB">
        <authorList>
            <consortium name="WormBaseParasite"/>
        </authorList>
    </citation>
    <scope>IDENTIFICATION</scope>
</reference>
<sequence length="468" mass="52649">MYSNSIISVILPLICLLSIGYADIVTREIVVVKDEDREARARLARMVKSQFPLPNRGPVAQLKEWNETDKIETAKRVARTLAATLQSSGTYKLASIGFAVKCSTPSVPHVLMKLNLTKYCTCYKEPCLSSCSSTSRPHVVCIWEGTAESSSDLKTIGSVCYEESKVTREDKIELPNDICGSWEYGNTPLIRLAIPSDLKQWSAKMLLYKPPVFGMSGSRSLADGDEYEDKKLPRNPEGRTGVCGQGLLRSMGKNEMNFPIIIRKRKRNVREILIYQTYDRDKLGPIPEFYQKSNDENTFQPEPSATDYLYRLVKNASCSEKMFRKMFSSSGKIYSGYLPHPLSTDNAWIVGNVYVIKETHDTCLNAIDVFSADNYLNLKWKNVNASHIKTVPELVEAVFPNAAAQRIQKNPFRTLMILSSPLPLLTIFILMLVQFVVPFPLFLLLPLIALLSVLQIGTFAALKMFVKD</sequence>
<keyword evidence="1" id="KW-0812">Transmembrane</keyword>
<feature type="transmembrane region" description="Helical" evidence="1">
    <location>
        <begin position="6"/>
        <end position="24"/>
    </location>
</feature>
<keyword evidence="1" id="KW-0472">Membrane</keyword>
<dbReference type="Proteomes" id="UP000046395">
    <property type="component" value="Unassembled WGS sequence"/>
</dbReference>
<dbReference type="Gene3D" id="3.90.79.10">
    <property type="entry name" value="Nucleoside Triphosphate Pyrophosphohydrolase"/>
    <property type="match status" value="1"/>
</dbReference>
<evidence type="ECO:0000313" key="2">
    <source>
        <dbReference type="Proteomes" id="UP000046395"/>
    </source>
</evidence>
<evidence type="ECO:0000313" key="3">
    <source>
        <dbReference type="WBParaSite" id="TMUE_1000003620.1"/>
    </source>
</evidence>
<dbReference type="WBParaSite" id="TMUE_1000003620.1">
    <property type="protein sequence ID" value="TMUE_1000003620.1"/>
    <property type="gene ID" value="WBGene00288570"/>
</dbReference>
<proteinExistence type="predicted"/>
<keyword evidence="2" id="KW-1185">Reference proteome</keyword>
<feature type="transmembrane region" description="Helical" evidence="1">
    <location>
        <begin position="415"/>
        <end position="437"/>
    </location>
</feature>
<organism evidence="2 3">
    <name type="scientific">Trichuris muris</name>
    <name type="common">Mouse whipworm</name>
    <dbReference type="NCBI Taxonomy" id="70415"/>
    <lineage>
        <taxon>Eukaryota</taxon>
        <taxon>Metazoa</taxon>
        <taxon>Ecdysozoa</taxon>
        <taxon>Nematoda</taxon>
        <taxon>Enoplea</taxon>
        <taxon>Dorylaimia</taxon>
        <taxon>Trichinellida</taxon>
        <taxon>Trichuridae</taxon>
        <taxon>Trichuris</taxon>
    </lineage>
</organism>
<keyword evidence="1" id="KW-1133">Transmembrane helix</keyword>
<dbReference type="STRING" id="70415.A0A5S6Q964"/>
<protein>
    <submittedName>
        <fullName evidence="3">Uncharacterized protein</fullName>
    </submittedName>
</protein>
<dbReference type="AlphaFoldDB" id="A0A5S6Q964"/>
<feature type="transmembrane region" description="Helical" evidence="1">
    <location>
        <begin position="443"/>
        <end position="466"/>
    </location>
</feature>
<evidence type="ECO:0000256" key="1">
    <source>
        <dbReference type="SAM" id="Phobius"/>
    </source>
</evidence>
<accession>A0A5S6Q964</accession>
<name>A0A5S6Q964_TRIMR</name>